<keyword evidence="6" id="KW-0406">Ion transport</keyword>
<feature type="non-terminal residue" evidence="9">
    <location>
        <position position="268"/>
    </location>
</feature>
<keyword evidence="7 8" id="KW-0472">Membrane</keyword>
<dbReference type="GO" id="GO:0051117">
    <property type="term" value="F:ATPase binding"/>
    <property type="evidence" value="ECO:0007669"/>
    <property type="project" value="TreeGrafter"/>
</dbReference>
<feature type="transmembrane region" description="Helical" evidence="8">
    <location>
        <begin position="75"/>
        <end position="95"/>
    </location>
</feature>
<feature type="non-terminal residue" evidence="9">
    <location>
        <position position="1"/>
    </location>
</feature>
<protein>
    <recommendedName>
        <fullName evidence="10">V-type ATP synthase subunit I</fullName>
    </recommendedName>
</protein>
<evidence type="ECO:0000256" key="3">
    <source>
        <dbReference type="ARBA" id="ARBA00022448"/>
    </source>
</evidence>
<feature type="transmembrane region" description="Helical" evidence="8">
    <location>
        <begin position="115"/>
        <end position="133"/>
    </location>
</feature>
<feature type="transmembrane region" description="Helical" evidence="8">
    <location>
        <begin position="191"/>
        <end position="211"/>
    </location>
</feature>
<evidence type="ECO:0000313" key="9">
    <source>
        <dbReference type="EMBL" id="GAH71312.1"/>
    </source>
</evidence>
<feature type="transmembrane region" description="Helical" evidence="8">
    <location>
        <begin position="21"/>
        <end position="43"/>
    </location>
</feature>
<accession>X1HP90</accession>
<evidence type="ECO:0000256" key="8">
    <source>
        <dbReference type="SAM" id="Phobius"/>
    </source>
</evidence>
<comment type="similarity">
    <text evidence="2">Belongs to the V-ATPase 116 kDa subunit family.</text>
</comment>
<feature type="transmembrane region" description="Helical" evidence="8">
    <location>
        <begin position="217"/>
        <end position="244"/>
    </location>
</feature>
<dbReference type="GO" id="GO:0016471">
    <property type="term" value="C:vacuolar proton-transporting V-type ATPase complex"/>
    <property type="evidence" value="ECO:0007669"/>
    <property type="project" value="TreeGrafter"/>
</dbReference>
<proteinExistence type="inferred from homology"/>
<evidence type="ECO:0000256" key="4">
    <source>
        <dbReference type="ARBA" id="ARBA00022692"/>
    </source>
</evidence>
<evidence type="ECO:0000256" key="5">
    <source>
        <dbReference type="ARBA" id="ARBA00022989"/>
    </source>
</evidence>
<feature type="transmembrane region" description="Helical" evidence="8">
    <location>
        <begin position="164"/>
        <end position="182"/>
    </location>
</feature>
<evidence type="ECO:0000256" key="6">
    <source>
        <dbReference type="ARBA" id="ARBA00023065"/>
    </source>
</evidence>
<evidence type="ECO:0000256" key="7">
    <source>
        <dbReference type="ARBA" id="ARBA00023136"/>
    </source>
</evidence>
<dbReference type="EMBL" id="BARU01028495">
    <property type="protein sequence ID" value="GAH71312.1"/>
    <property type="molecule type" value="Genomic_DNA"/>
</dbReference>
<keyword evidence="3" id="KW-0813">Transport</keyword>
<dbReference type="GO" id="GO:0033179">
    <property type="term" value="C:proton-transporting V-type ATPase, V0 domain"/>
    <property type="evidence" value="ECO:0007669"/>
    <property type="project" value="InterPro"/>
</dbReference>
<keyword evidence="4 8" id="KW-0812">Transmembrane</keyword>
<organism evidence="9">
    <name type="scientific">marine sediment metagenome</name>
    <dbReference type="NCBI Taxonomy" id="412755"/>
    <lineage>
        <taxon>unclassified sequences</taxon>
        <taxon>metagenomes</taxon>
        <taxon>ecological metagenomes</taxon>
    </lineage>
</organism>
<evidence type="ECO:0008006" key="10">
    <source>
        <dbReference type="Google" id="ProtNLM"/>
    </source>
</evidence>
<keyword evidence="5 8" id="KW-1133">Transmembrane helix</keyword>
<evidence type="ECO:0000256" key="2">
    <source>
        <dbReference type="ARBA" id="ARBA00009904"/>
    </source>
</evidence>
<dbReference type="PANTHER" id="PTHR11629:SF63">
    <property type="entry name" value="V-TYPE PROTON ATPASE SUBUNIT A"/>
    <property type="match status" value="1"/>
</dbReference>
<dbReference type="GO" id="GO:0007035">
    <property type="term" value="P:vacuolar acidification"/>
    <property type="evidence" value="ECO:0007669"/>
    <property type="project" value="TreeGrafter"/>
</dbReference>
<dbReference type="AlphaFoldDB" id="X1HP90"/>
<name>X1HP90_9ZZZZ</name>
<evidence type="ECO:0000256" key="1">
    <source>
        <dbReference type="ARBA" id="ARBA00004141"/>
    </source>
</evidence>
<dbReference type="PANTHER" id="PTHR11629">
    <property type="entry name" value="VACUOLAR PROTON ATPASES"/>
    <property type="match status" value="1"/>
</dbReference>
<dbReference type="GO" id="GO:0046961">
    <property type="term" value="F:proton-transporting ATPase activity, rotational mechanism"/>
    <property type="evidence" value="ECO:0007669"/>
    <property type="project" value="InterPro"/>
</dbReference>
<dbReference type="InterPro" id="IPR002490">
    <property type="entry name" value="V-ATPase_116kDa_su"/>
</dbReference>
<dbReference type="Pfam" id="PF01496">
    <property type="entry name" value="V_ATPase_I"/>
    <property type="match status" value="1"/>
</dbReference>
<reference evidence="9" key="1">
    <citation type="journal article" date="2014" name="Front. Microbiol.">
        <title>High frequency of phylogenetically diverse reductive dehalogenase-homologous genes in deep subseafloor sedimentary metagenomes.</title>
        <authorList>
            <person name="Kawai M."/>
            <person name="Futagami T."/>
            <person name="Toyoda A."/>
            <person name="Takaki Y."/>
            <person name="Nishi S."/>
            <person name="Hori S."/>
            <person name="Arai W."/>
            <person name="Tsubouchi T."/>
            <person name="Morono Y."/>
            <person name="Uchiyama I."/>
            <person name="Ito T."/>
            <person name="Fujiyama A."/>
            <person name="Inagaki F."/>
            <person name="Takami H."/>
        </authorList>
    </citation>
    <scope>NUCLEOTIDE SEQUENCE</scope>
    <source>
        <strain evidence="9">Expedition CK06-06</strain>
    </source>
</reference>
<feature type="transmembrane region" description="Helical" evidence="8">
    <location>
        <begin position="140"/>
        <end position="158"/>
    </location>
</feature>
<comment type="caution">
    <text evidence="9">The sequence shown here is derived from an EMBL/GenBank/DDBJ whole genome shotgun (WGS) entry which is preliminary data.</text>
</comment>
<gene>
    <name evidence="9" type="ORF">S03H2_45475</name>
</gene>
<comment type="subcellular location">
    <subcellularLocation>
        <location evidence="1">Membrane</location>
        <topology evidence="1">Multi-pass membrane protein</topology>
    </subcellularLocation>
</comment>
<sequence length="268" mass="29522">IAALSYFTLLKFKFEGTIKKFLELFFLGGISTFIMGAIMGSWMGDTLNYLPKNILFIKTFLINTISLLDPIKNPMPLLLISLSLGVIQIYTGFIIKFIANIKENKLKTGLMDQGSWLLLISGMLLSVLANTIGSLAGFKIITNYIIWAGLLSVVITQGRSNKNIILKVAGGVLSLYDLIGYFSDILSYSRLFALGLSTAVLAVVVNNFVMLFKDIPIIGIIIAALVFILGHLFNMVISGMGAFIHSTRLQYVEFFTKFYEGGGTPFKP</sequence>